<comment type="function">
    <text evidence="20">ATP-dependent DNA helicase important for chromosome transmission and normal cell cycle progression in G(2)/M. May have a role in changing DNA topology to allow the loading of proteins involved in maintaining sister chromatid cohesion in the vicinity of the centromeres. Has a specific role in chromosome segregation during meiosis II.</text>
</comment>
<evidence type="ECO:0000256" key="6">
    <source>
        <dbReference type="ARBA" id="ARBA00022723"/>
    </source>
</evidence>
<dbReference type="Pfam" id="PF06733">
    <property type="entry name" value="DEAD_2"/>
    <property type="match status" value="1"/>
</dbReference>
<evidence type="ECO:0000256" key="7">
    <source>
        <dbReference type="ARBA" id="ARBA00022741"/>
    </source>
</evidence>
<evidence type="ECO:0000256" key="16">
    <source>
        <dbReference type="ARBA" id="ARBA00029709"/>
    </source>
</evidence>
<dbReference type="InterPro" id="IPR045028">
    <property type="entry name" value="DinG/Rad3-like"/>
</dbReference>
<sequence>MVELEPTVSDVEARLPTPQTAEEFSFPMTPYCIQLKFMQRLFDTIEDSKFAIFESPTGTGKSLSIICGSLTWLEQHNAQRIKTKAMSEIDHLSKAKDDRPDWVKEFERKQHLLKVNEDGLQADVKERKYNAWVDRTRRREAADIRSRRLGAFGGNGIKSLAKALTASTKRKMQDADNGIDNGTDDEMIVDTYFSDSAVGGSGGPGRAALDNDVDDPVQYSDSVRKLLQKRDANKPYYDSDSDSDIQSDDAIETPEEPSVTKIFYASRTHSQLQQFVNEIKRTSFSTNSRIKCVTLGSRWQLCTNDAVRSSCHSVHTLNERCLEMQQNSKKKRCSMLPVQHTPMLDYKDLVGRAIMDIEELVTEGRRLSVCAYYGTRSSVNAAHVVALPYNMLLSKSARQSMGISLKDNVVIIDEAHNLVDTILSIHSVSLDSRTVSTLLEIVQMYFSKYWKRLKGSNTVYVRQTIALLKALSKYMVSLVKLSDGKETTSVFSVNEFLHQAHADHFNVFKIDRYLRESKLGRKLNMFADYCKQKAAKEMDIAEPNAKRGRDANNGSSSAQPPSNLAAVAPATAVSMFETFMESIGNPERRGARMIVRTFTAGSESSSEEHTGVELKYLLLDPSETFGVICKEARAVILAGGTMKPANDVVEQLFPRPSKLKPNDKQRLPKEAAVSAARLDPENAQLFAWDHVVDPSHVAAVVVSSGPTGQELRFTFQDQSDLHRLREAGNALAALCNVIPGGVVVFFPSYSLLGRMSSEWRASGIMQRIERKKPVFAESNLQKEAEVQVNILDQYTAQVREPGSNGAVLLSVVGGRLSEGINFSDDLGRAVVMIGVPFPSLNSPELAERLANYESSANMGIAEKADAKAGQMGPRARELYESLCMRAVNQSIGRAIRHQRDYAAIVFLDCRYADARIASKLPSWIVSSSASKNQSASSVAKLAFGPALSRVASFFKQDFNAS</sequence>
<dbReference type="GO" id="GO:0016818">
    <property type="term" value="F:hydrolase activity, acting on acid anhydrides, in phosphorus-containing anhydrides"/>
    <property type="evidence" value="ECO:0007669"/>
    <property type="project" value="InterPro"/>
</dbReference>
<dbReference type="InterPro" id="IPR006555">
    <property type="entry name" value="ATP-dep_Helicase_C"/>
</dbReference>
<evidence type="ECO:0000256" key="5">
    <source>
        <dbReference type="ARBA" id="ARBA00017386"/>
    </source>
</evidence>
<keyword evidence="7" id="KW-0547">Nucleotide-binding</keyword>
<evidence type="ECO:0000256" key="11">
    <source>
        <dbReference type="ARBA" id="ARBA00023004"/>
    </source>
</evidence>
<evidence type="ECO:0000256" key="4">
    <source>
        <dbReference type="ARBA" id="ARBA00016387"/>
    </source>
</evidence>
<dbReference type="CDD" id="cd18788">
    <property type="entry name" value="SF2_C_XPD"/>
    <property type="match status" value="1"/>
</dbReference>
<dbReference type="InterPro" id="IPR027417">
    <property type="entry name" value="P-loop_NTPase"/>
</dbReference>
<feature type="compositionally biased region" description="Polar residues" evidence="22">
    <location>
        <begin position="552"/>
        <end position="562"/>
    </location>
</feature>
<comment type="similarity">
    <text evidence="3">Belongs to the DEAD box helicase family. DEAH subfamily. DDX11/CHL1 sub-subfamily.</text>
</comment>
<dbReference type="GO" id="GO:0005524">
    <property type="term" value="F:ATP binding"/>
    <property type="evidence" value="ECO:0007669"/>
    <property type="project" value="UniProtKB-KW"/>
</dbReference>
<keyword evidence="9 24" id="KW-0347">Helicase</keyword>
<keyword evidence="6" id="KW-0479">Metal-binding</keyword>
<dbReference type="PANTHER" id="PTHR11472:SF41">
    <property type="entry name" value="ATP-DEPENDENT DNA HELICASE DDX11-RELATED"/>
    <property type="match status" value="1"/>
</dbReference>
<evidence type="ECO:0000256" key="19">
    <source>
        <dbReference type="ARBA" id="ARBA00045008"/>
    </source>
</evidence>
<protein>
    <recommendedName>
        <fullName evidence="5">ATP-dependent DNA helicase CHL1</fullName>
        <ecNumber evidence="17">5.6.2.3</ecNumber>
    </recommendedName>
    <alternativeName>
        <fullName evidence="4">ATP-dependent DNA helicase chl1</fullName>
    </alternativeName>
    <alternativeName>
        <fullName evidence="16">Chromosome loss protein 1</fullName>
    </alternativeName>
    <alternativeName>
        <fullName evidence="18 19">DNA 5'-3' helicase CHL1</fullName>
    </alternativeName>
</protein>
<dbReference type="SMART" id="SM00488">
    <property type="entry name" value="DEXDc2"/>
    <property type="match status" value="1"/>
</dbReference>
<comment type="caution">
    <text evidence="24">The sequence shown here is derived from an EMBL/GenBank/DDBJ whole genome shotgun (WGS) entry which is preliminary data.</text>
</comment>
<comment type="subcellular location">
    <subcellularLocation>
        <location evidence="2">Nucleus</location>
    </subcellularLocation>
</comment>
<dbReference type="Proteomes" id="UP001145021">
    <property type="component" value="Unassembled WGS sequence"/>
</dbReference>
<feature type="compositionally biased region" description="Basic and acidic residues" evidence="22">
    <location>
        <begin position="540"/>
        <end position="550"/>
    </location>
</feature>
<feature type="region of interest" description="Disordered" evidence="22">
    <location>
        <begin position="540"/>
        <end position="564"/>
    </location>
</feature>
<dbReference type="InterPro" id="IPR014013">
    <property type="entry name" value="Helic_SF1/SF2_ATP-bd_DinG/Rad3"/>
</dbReference>
<dbReference type="PROSITE" id="PS51193">
    <property type="entry name" value="HELICASE_ATP_BIND_2"/>
    <property type="match status" value="1"/>
</dbReference>
<reference evidence="24" key="1">
    <citation type="submission" date="2022-07" db="EMBL/GenBank/DDBJ databases">
        <title>Phylogenomic reconstructions and comparative analyses of Kickxellomycotina fungi.</title>
        <authorList>
            <person name="Reynolds N.K."/>
            <person name="Stajich J.E."/>
            <person name="Barry K."/>
            <person name="Grigoriev I.V."/>
            <person name="Crous P."/>
            <person name="Smith M.E."/>
        </authorList>
    </citation>
    <scope>NUCLEOTIDE SEQUENCE</scope>
    <source>
        <strain evidence="24">NBRC 105413</strain>
    </source>
</reference>
<feature type="region of interest" description="Disordered" evidence="22">
    <location>
        <begin position="230"/>
        <end position="250"/>
    </location>
</feature>
<evidence type="ECO:0000256" key="3">
    <source>
        <dbReference type="ARBA" id="ARBA00008435"/>
    </source>
</evidence>
<organism evidence="24 25">
    <name type="scientific">Coemansia asiatica</name>
    <dbReference type="NCBI Taxonomy" id="1052880"/>
    <lineage>
        <taxon>Eukaryota</taxon>
        <taxon>Fungi</taxon>
        <taxon>Fungi incertae sedis</taxon>
        <taxon>Zoopagomycota</taxon>
        <taxon>Kickxellomycotina</taxon>
        <taxon>Kickxellomycetes</taxon>
        <taxon>Kickxellales</taxon>
        <taxon>Kickxellaceae</taxon>
        <taxon>Coemansia</taxon>
    </lineage>
</organism>
<dbReference type="SUPFAM" id="SSF52540">
    <property type="entry name" value="P-loop containing nucleoside triphosphate hydrolases"/>
    <property type="match status" value="1"/>
</dbReference>
<keyword evidence="8 24" id="KW-0378">Hydrolase</keyword>
<gene>
    <name evidence="24" type="primary">CHL1</name>
    <name evidence="24" type="ORF">LPJ64_005471</name>
</gene>
<keyword evidence="13" id="KW-0413">Isomerase</keyword>
<dbReference type="GO" id="GO:0051536">
    <property type="term" value="F:iron-sulfur cluster binding"/>
    <property type="evidence" value="ECO:0007669"/>
    <property type="project" value="UniProtKB-KW"/>
</dbReference>
<keyword evidence="25" id="KW-1185">Reference proteome</keyword>
<comment type="catalytic activity">
    <reaction evidence="21">
        <text>ATP + H2O = ADP + phosphate + H(+)</text>
        <dbReference type="Rhea" id="RHEA:13065"/>
        <dbReference type="ChEBI" id="CHEBI:15377"/>
        <dbReference type="ChEBI" id="CHEBI:15378"/>
        <dbReference type="ChEBI" id="CHEBI:30616"/>
        <dbReference type="ChEBI" id="CHEBI:43474"/>
        <dbReference type="ChEBI" id="CHEBI:456216"/>
        <dbReference type="EC" id="5.6.2.3"/>
    </reaction>
</comment>
<evidence type="ECO:0000259" key="23">
    <source>
        <dbReference type="PROSITE" id="PS51193"/>
    </source>
</evidence>
<dbReference type="GO" id="GO:0003677">
    <property type="term" value="F:DNA binding"/>
    <property type="evidence" value="ECO:0007669"/>
    <property type="project" value="InterPro"/>
</dbReference>
<dbReference type="GO" id="GO:0043139">
    <property type="term" value="F:5'-3' DNA helicase activity"/>
    <property type="evidence" value="ECO:0007669"/>
    <property type="project" value="UniProtKB-EC"/>
</dbReference>
<dbReference type="GO" id="GO:0006139">
    <property type="term" value="P:nucleobase-containing compound metabolic process"/>
    <property type="evidence" value="ECO:0007669"/>
    <property type="project" value="InterPro"/>
</dbReference>
<feature type="domain" description="Helicase ATP-binding" evidence="23">
    <location>
        <begin position="20"/>
        <end position="465"/>
    </location>
</feature>
<name>A0A9W7XH59_9FUNG</name>
<evidence type="ECO:0000256" key="10">
    <source>
        <dbReference type="ARBA" id="ARBA00022840"/>
    </source>
</evidence>
<accession>A0A9W7XH59</accession>
<dbReference type="Pfam" id="PF13307">
    <property type="entry name" value="Helicase_C_2"/>
    <property type="match status" value="1"/>
</dbReference>
<dbReference type="SMART" id="SM00491">
    <property type="entry name" value="HELICc2"/>
    <property type="match status" value="1"/>
</dbReference>
<keyword evidence="12" id="KW-0411">Iron-sulfur</keyword>
<dbReference type="NCBIfam" id="TIGR00604">
    <property type="entry name" value="rad3"/>
    <property type="match status" value="1"/>
</dbReference>
<evidence type="ECO:0000256" key="20">
    <source>
        <dbReference type="ARBA" id="ARBA00045702"/>
    </source>
</evidence>
<feature type="compositionally biased region" description="Acidic residues" evidence="22">
    <location>
        <begin position="239"/>
        <end position="250"/>
    </location>
</feature>
<dbReference type="InterPro" id="IPR013020">
    <property type="entry name" value="Rad3/Chl1-like"/>
</dbReference>
<evidence type="ECO:0000256" key="21">
    <source>
        <dbReference type="ARBA" id="ARBA00048954"/>
    </source>
</evidence>
<evidence type="ECO:0000313" key="25">
    <source>
        <dbReference type="Proteomes" id="UP001145021"/>
    </source>
</evidence>
<dbReference type="InterPro" id="IPR010614">
    <property type="entry name" value="RAD3-like_helicase_DEAD"/>
</dbReference>
<dbReference type="Gene3D" id="3.40.50.300">
    <property type="entry name" value="P-loop containing nucleotide triphosphate hydrolases"/>
    <property type="match status" value="3"/>
</dbReference>
<dbReference type="EC" id="5.6.2.3" evidence="17"/>
<evidence type="ECO:0000256" key="15">
    <source>
        <dbReference type="ARBA" id="ARBA00023306"/>
    </source>
</evidence>
<dbReference type="EMBL" id="JANBOH010000351">
    <property type="protein sequence ID" value="KAJ1642710.1"/>
    <property type="molecule type" value="Genomic_DNA"/>
</dbReference>
<proteinExistence type="inferred from homology"/>
<dbReference type="GO" id="GO:0005634">
    <property type="term" value="C:nucleus"/>
    <property type="evidence" value="ECO:0007669"/>
    <property type="project" value="UniProtKB-SubCell"/>
</dbReference>
<keyword evidence="10" id="KW-0067">ATP-binding</keyword>
<keyword evidence="11" id="KW-0408">Iron</keyword>
<evidence type="ECO:0000256" key="17">
    <source>
        <dbReference type="ARBA" id="ARBA00044969"/>
    </source>
</evidence>
<dbReference type="AlphaFoldDB" id="A0A9W7XH59"/>
<dbReference type="GO" id="GO:0046872">
    <property type="term" value="F:metal ion binding"/>
    <property type="evidence" value="ECO:0007669"/>
    <property type="project" value="UniProtKB-KW"/>
</dbReference>
<dbReference type="InterPro" id="IPR006554">
    <property type="entry name" value="Helicase-like_DEXD_c2"/>
</dbReference>
<evidence type="ECO:0000256" key="2">
    <source>
        <dbReference type="ARBA" id="ARBA00004123"/>
    </source>
</evidence>
<evidence type="ECO:0000256" key="14">
    <source>
        <dbReference type="ARBA" id="ARBA00023242"/>
    </source>
</evidence>
<comment type="cofactor">
    <cofactor evidence="1">
        <name>[4Fe-4S] cluster</name>
        <dbReference type="ChEBI" id="CHEBI:49883"/>
    </cofactor>
</comment>
<keyword evidence="15" id="KW-0131">Cell cycle</keyword>
<keyword evidence="14" id="KW-0539">Nucleus</keyword>
<evidence type="ECO:0000313" key="24">
    <source>
        <dbReference type="EMBL" id="KAJ1642710.1"/>
    </source>
</evidence>
<dbReference type="PANTHER" id="PTHR11472">
    <property type="entry name" value="DNA REPAIR DEAD HELICASE RAD3/XP-D SUBFAMILY MEMBER"/>
    <property type="match status" value="1"/>
</dbReference>
<dbReference type="GO" id="GO:0034085">
    <property type="term" value="P:establishment of sister chromatid cohesion"/>
    <property type="evidence" value="ECO:0007669"/>
    <property type="project" value="TreeGrafter"/>
</dbReference>
<evidence type="ECO:0000256" key="18">
    <source>
        <dbReference type="ARBA" id="ARBA00044998"/>
    </source>
</evidence>
<evidence type="ECO:0000256" key="12">
    <source>
        <dbReference type="ARBA" id="ARBA00023014"/>
    </source>
</evidence>
<evidence type="ECO:0000256" key="1">
    <source>
        <dbReference type="ARBA" id="ARBA00001966"/>
    </source>
</evidence>
<evidence type="ECO:0000256" key="22">
    <source>
        <dbReference type="SAM" id="MobiDB-lite"/>
    </source>
</evidence>
<evidence type="ECO:0000256" key="8">
    <source>
        <dbReference type="ARBA" id="ARBA00022801"/>
    </source>
</evidence>
<evidence type="ECO:0000256" key="13">
    <source>
        <dbReference type="ARBA" id="ARBA00023235"/>
    </source>
</evidence>
<evidence type="ECO:0000256" key="9">
    <source>
        <dbReference type="ARBA" id="ARBA00022806"/>
    </source>
</evidence>